<dbReference type="EMBL" id="CAJPIZ010000754">
    <property type="protein sequence ID" value="CAG2102213.1"/>
    <property type="molecule type" value="Genomic_DNA"/>
</dbReference>
<feature type="domain" description="C2 PI3K-type" evidence="13">
    <location>
        <begin position="38"/>
        <end position="212"/>
    </location>
</feature>
<feature type="domain" description="PI3K/PI4K catalytic" evidence="11">
    <location>
        <begin position="630"/>
        <end position="885"/>
    </location>
</feature>
<dbReference type="Pfam" id="PF00454">
    <property type="entry name" value="PI3_PI4_kinase"/>
    <property type="match status" value="1"/>
</dbReference>
<dbReference type="Gene3D" id="1.10.1070.11">
    <property type="entry name" value="Phosphatidylinositol 3-/4-kinase, catalytic domain"/>
    <property type="match status" value="1"/>
</dbReference>
<dbReference type="PIRSF" id="PIRSF000587">
    <property type="entry name" value="PI3K_Vps34"/>
    <property type="match status" value="1"/>
</dbReference>
<evidence type="ECO:0000259" key="13">
    <source>
        <dbReference type="PROSITE" id="PS51547"/>
    </source>
</evidence>
<dbReference type="PANTHER" id="PTHR10048:SF7">
    <property type="entry name" value="PHOSPHATIDYLINOSITOL 3-KINASE CATALYTIC SUBUNIT TYPE 3"/>
    <property type="match status" value="1"/>
</dbReference>
<dbReference type="Gene3D" id="6.10.140.2220">
    <property type="match status" value="1"/>
</dbReference>
<feature type="compositionally biased region" description="Low complexity" evidence="10">
    <location>
        <begin position="1"/>
        <end position="13"/>
    </location>
</feature>
<dbReference type="SMART" id="SM00145">
    <property type="entry name" value="PI3Ka"/>
    <property type="match status" value="1"/>
</dbReference>
<evidence type="ECO:0000256" key="6">
    <source>
        <dbReference type="ARBA" id="ARBA00022840"/>
    </source>
</evidence>
<keyword evidence="3 8" id="KW-0808">Transferase</keyword>
<dbReference type="GO" id="GO:0005768">
    <property type="term" value="C:endosome"/>
    <property type="evidence" value="ECO:0007669"/>
    <property type="project" value="TreeGrafter"/>
</dbReference>
<sequence>MMSNQSSSANQQNVTQLNTESDAKESHKFNFIYTSDLDDVFFRIKCGTLEGLEANSHLNDHLVSPHLYITCDLYSNGQLLCPTQQTPYKHMTTRFEWNEWLLFPLKLSDIPRDTLLSLAVVDTSSTAKSEILGATAITVFGKHGSLRRGMYDLRVWPKANSTNDNHDITHGNNGKHNISDQINRINKAKKKFRNGEVVRMDWLDRLTFLEIEKLVQTEKKKTNYIYLSIEFPVVSVNGIDHSVVYFERGAEESCQYSFIENDLVIIPDPEMSMENLVESKHHKLSRSVRSGINDRDLKPNSTVRDQLNAIMCYPPTKVLSNEEQDLLWKFRFYLVNQKKALTKFLKSVNWQLTNEAHQAIEMLANWQPIDIEDALELLSPQFQHQAVRRYAVTRLRHAPDEELLLYLLQLVQALKYENFQDIRHAFEKEKSVSNDEKTSDRERKSSTASAVLSESFNALKIDNQLNENNTENDLNTKEENLSTFLISRACANDTLANYFFWYLMVECENGQLADVTNTINATTNANTTNSNEPIKVNDMYLIMMRRFSLRLLKGSSDMKARRQLLSRQQTFVEKLVQLMKVVARENGNRKKKIERLQNLLSDVETFKINFTTFDPLPLPLDPDIKITGVVPSKATLFKSALMPGKLAFMATNNTEYFIIFKHGDDLRQDQLILQMITLMDKLLRRENLDLKLTPYRVLATSSKHGFVQFIDSISVAEALAAEGSIQNYFRKHSPSDAIYGISPEVMDSYVKSCGVGDRHLDNLLLTRTGKLFHIDFGFILGRDPKPMPPPMKLSREMVDAMGGTNSEHYQSFRKLCYTSFLHLRRHANLILNLFSLMVDASVPDIALEPDKTVKKVQDKFRLDLNDEEAVHYMQALIDVSVKAVIPAVVEQIHKMAQPIASNTRHCHTIGSNYQICEMTPKLSEPLPPDVITQDMPIIHIIHEEYKDKYCDNCVQRSDQLKRCAKCLHMYYCSKKCQRMTGSITRIAATVAETCASGCRRPYSGRVVWVGLSAPQLWPRRVRRAVVAPTVAELCASGSQQPQLAANCCTTRALAIIAADLWLK</sequence>
<dbReference type="PROSITE" id="PS51547">
    <property type="entry name" value="C2_PI3K"/>
    <property type="match status" value="1"/>
</dbReference>
<comment type="catalytic activity">
    <reaction evidence="7">
        <text>a 1,2-diacyl-sn-glycero-3-phospho-(1D-myo-inositol) + ATP = a 1,2-diacyl-sn-glycero-3-phospho-(1D-myo-inositol-3-phosphate) + ADP + H(+)</text>
        <dbReference type="Rhea" id="RHEA:12709"/>
        <dbReference type="ChEBI" id="CHEBI:15378"/>
        <dbReference type="ChEBI" id="CHEBI:30616"/>
        <dbReference type="ChEBI" id="CHEBI:57880"/>
        <dbReference type="ChEBI" id="CHEBI:58088"/>
        <dbReference type="ChEBI" id="CHEBI:456216"/>
        <dbReference type="EC" id="2.7.1.137"/>
    </reaction>
    <physiologicalReaction direction="left-to-right" evidence="7">
        <dbReference type="Rhea" id="RHEA:12710"/>
    </physiologicalReaction>
</comment>
<dbReference type="InterPro" id="IPR000403">
    <property type="entry name" value="PI3/4_kinase_cat_dom"/>
</dbReference>
<dbReference type="InterPro" id="IPR015433">
    <property type="entry name" value="PI3/4_kinase"/>
</dbReference>
<evidence type="ECO:0000256" key="5">
    <source>
        <dbReference type="ARBA" id="ARBA00022777"/>
    </source>
</evidence>
<dbReference type="CDD" id="cd08397">
    <property type="entry name" value="C2_PI3K_class_III"/>
    <property type="match status" value="1"/>
</dbReference>
<dbReference type="PROSITE" id="PS51545">
    <property type="entry name" value="PIK_HELICAL"/>
    <property type="match status" value="1"/>
</dbReference>
<dbReference type="FunFam" id="1.10.1070.11:FF:000002">
    <property type="entry name" value="Phosphatidylinositol 3-kinase catalytic subunit type 3"/>
    <property type="match status" value="1"/>
</dbReference>
<evidence type="ECO:0000259" key="12">
    <source>
        <dbReference type="PROSITE" id="PS51545"/>
    </source>
</evidence>
<dbReference type="GO" id="GO:0005524">
    <property type="term" value="F:ATP binding"/>
    <property type="evidence" value="ECO:0007669"/>
    <property type="project" value="UniProtKB-UniRule"/>
</dbReference>
<dbReference type="SUPFAM" id="SSF56112">
    <property type="entry name" value="Protein kinase-like (PK-like)"/>
    <property type="match status" value="1"/>
</dbReference>
<comment type="similarity">
    <text evidence="8 9">Belongs to the PI3/PI4-kinase family.</text>
</comment>
<evidence type="ECO:0000256" key="9">
    <source>
        <dbReference type="PROSITE-ProRule" id="PRU00880"/>
    </source>
</evidence>
<dbReference type="Gene3D" id="1.25.40.70">
    <property type="entry name" value="Phosphatidylinositol 3-kinase, accessory domain (PIK)"/>
    <property type="match status" value="1"/>
</dbReference>
<dbReference type="InterPro" id="IPR018936">
    <property type="entry name" value="PI3/4_kinase_CS"/>
</dbReference>
<dbReference type="InterPro" id="IPR036940">
    <property type="entry name" value="PI3/4_kinase_cat_sf"/>
</dbReference>
<dbReference type="InterPro" id="IPR002420">
    <property type="entry name" value="PI3K-type_C2_dom"/>
</dbReference>
<dbReference type="SUPFAM" id="SSF49562">
    <property type="entry name" value="C2 domain (Calcium/lipid-binding domain, CaLB)"/>
    <property type="match status" value="1"/>
</dbReference>
<evidence type="ECO:0000259" key="11">
    <source>
        <dbReference type="PROSITE" id="PS50290"/>
    </source>
</evidence>
<dbReference type="GO" id="GO:0005777">
    <property type="term" value="C:peroxisome"/>
    <property type="evidence" value="ECO:0007669"/>
    <property type="project" value="TreeGrafter"/>
</dbReference>
<dbReference type="CDD" id="cd00896">
    <property type="entry name" value="PI3Kc_III"/>
    <property type="match status" value="1"/>
</dbReference>
<dbReference type="InterPro" id="IPR057756">
    <property type="entry name" value="PI3-kinase_type3/VPS34_cat"/>
</dbReference>
<dbReference type="GO" id="GO:0000407">
    <property type="term" value="C:phagophore assembly site"/>
    <property type="evidence" value="ECO:0007669"/>
    <property type="project" value="TreeGrafter"/>
</dbReference>
<dbReference type="GO" id="GO:0034271">
    <property type="term" value="C:phosphatidylinositol 3-kinase complex, class III, type I"/>
    <property type="evidence" value="ECO:0007669"/>
    <property type="project" value="TreeGrafter"/>
</dbReference>
<evidence type="ECO:0000256" key="10">
    <source>
        <dbReference type="SAM" id="MobiDB-lite"/>
    </source>
</evidence>
<name>A0A7R9KFF6_9ACAR</name>
<dbReference type="Gene3D" id="3.30.1010.10">
    <property type="entry name" value="Phosphatidylinositol 3-kinase Catalytic Subunit, Chain A, domain 4"/>
    <property type="match status" value="1"/>
</dbReference>
<dbReference type="SMART" id="SM00142">
    <property type="entry name" value="PI3K_C2"/>
    <property type="match status" value="1"/>
</dbReference>
<keyword evidence="15" id="KW-1185">Reference proteome</keyword>
<dbReference type="Proteomes" id="UP000759131">
    <property type="component" value="Unassembled WGS sequence"/>
</dbReference>
<evidence type="ECO:0000256" key="3">
    <source>
        <dbReference type="ARBA" id="ARBA00022679"/>
    </source>
</evidence>
<proteinExistence type="inferred from homology"/>
<keyword evidence="4 8" id="KW-0547">Nucleotide-binding</keyword>
<feature type="region of interest" description="Disordered" evidence="10">
    <location>
        <begin position="430"/>
        <end position="449"/>
    </location>
</feature>
<dbReference type="SUPFAM" id="SSF144232">
    <property type="entry name" value="HIT/MYND zinc finger-like"/>
    <property type="match status" value="1"/>
</dbReference>
<dbReference type="GO" id="GO:0016303">
    <property type="term" value="F:1-phosphatidylinositol-3-kinase activity"/>
    <property type="evidence" value="ECO:0007669"/>
    <property type="project" value="UniProtKB-UniRule"/>
</dbReference>
<keyword evidence="6 8" id="KW-0067">ATP-binding</keyword>
<reference evidence="14" key="1">
    <citation type="submission" date="2020-11" db="EMBL/GenBank/DDBJ databases">
        <authorList>
            <person name="Tran Van P."/>
        </authorList>
    </citation>
    <scope>NUCLEOTIDE SEQUENCE</scope>
</reference>
<organism evidence="14">
    <name type="scientific">Medioppia subpectinata</name>
    <dbReference type="NCBI Taxonomy" id="1979941"/>
    <lineage>
        <taxon>Eukaryota</taxon>
        <taxon>Metazoa</taxon>
        <taxon>Ecdysozoa</taxon>
        <taxon>Arthropoda</taxon>
        <taxon>Chelicerata</taxon>
        <taxon>Arachnida</taxon>
        <taxon>Acari</taxon>
        <taxon>Acariformes</taxon>
        <taxon>Sarcoptiformes</taxon>
        <taxon>Oribatida</taxon>
        <taxon>Brachypylina</taxon>
        <taxon>Oppioidea</taxon>
        <taxon>Oppiidae</taxon>
        <taxon>Medioppia</taxon>
    </lineage>
</organism>
<feature type="region of interest" description="Disordered" evidence="10">
    <location>
        <begin position="1"/>
        <end position="21"/>
    </location>
</feature>
<dbReference type="Pfam" id="PF00613">
    <property type="entry name" value="PI3Ka"/>
    <property type="match status" value="1"/>
</dbReference>
<dbReference type="InterPro" id="IPR035892">
    <property type="entry name" value="C2_domain_sf"/>
</dbReference>
<dbReference type="InterPro" id="IPR042236">
    <property type="entry name" value="PI3K_accessory_sf"/>
</dbReference>
<evidence type="ECO:0000256" key="2">
    <source>
        <dbReference type="ARBA" id="ARBA00019787"/>
    </source>
</evidence>
<dbReference type="GO" id="GO:0000045">
    <property type="term" value="P:autophagosome assembly"/>
    <property type="evidence" value="ECO:0007669"/>
    <property type="project" value="TreeGrafter"/>
</dbReference>
<dbReference type="GO" id="GO:0034272">
    <property type="term" value="C:phosphatidylinositol 3-kinase complex, class III, type II"/>
    <property type="evidence" value="ECO:0007669"/>
    <property type="project" value="TreeGrafter"/>
</dbReference>
<dbReference type="FunFam" id="3.30.1010.10:FF:000002">
    <property type="entry name" value="Phosphatidylinositol 3-kinase catalytic subunit type 3"/>
    <property type="match status" value="1"/>
</dbReference>
<evidence type="ECO:0000256" key="8">
    <source>
        <dbReference type="PIRNR" id="PIRNR000587"/>
    </source>
</evidence>
<dbReference type="SUPFAM" id="SSF48371">
    <property type="entry name" value="ARM repeat"/>
    <property type="match status" value="1"/>
</dbReference>
<dbReference type="InterPro" id="IPR016024">
    <property type="entry name" value="ARM-type_fold"/>
</dbReference>
<feature type="domain" description="PIK helical" evidence="12">
    <location>
        <begin position="294"/>
        <end position="529"/>
    </location>
</feature>
<dbReference type="CDD" id="cd00870">
    <property type="entry name" value="PI3Ka_III"/>
    <property type="match status" value="1"/>
</dbReference>
<evidence type="ECO:0000256" key="7">
    <source>
        <dbReference type="ARBA" id="ARBA00023985"/>
    </source>
</evidence>
<dbReference type="GO" id="GO:0006897">
    <property type="term" value="P:endocytosis"/>
    <property type="evidence" value="ECO:0007669"/>
    <property type="project" value="TreeGrafter"/>
</dbReference>
<keyword evidence="5 8" id="KW-0418">Kinase</keyword>
<dbReference type="PANTHER" id="PTHR10048">
    <property type="entry name" value="PHOSPHATIDYLINOSITOL KINASE"/>
    <property type="match status" value="1"/>
</dbReference>
<evidence type="ECO:0000313" key="14">
    <source>
        <dbReference type="EMBL" id="CAD7621783.1"/>
    </source>
</evidence>
<dbReference type="Gene3D" id="2.60.40.150">
    <property type="entry name" value="C2 domain"/>
    <property type="match status" value="1"/>
</dbReference>
<dbReference type="OrthoDB" id="67688at2759"/>
<dbReference type="InterPro" id="IPR008290">
    <property type="entry name" value="PI3K_Vps34"/>
</dbReference>
<accession>A0A7R9KFF6</accession>
<dbReference type="EMBL" id="OC855329">
    <property type="protein sequence ID" value="CAD7621783.1"/>
    <property type="molecule type" value="Genomic_DNA"/>
</dbReference>
<dbReference type="EC" id="2.7.1.137" evidence="1 8"/>
<evidence type="ECO:0000313" key="15">
    <source>
        <dbReference type="Proteomes" id="UP000759131"/>
    </source>
</evidence>
<evidence type="ECO:0000256" key="1">
    <source>
        <dbReference type="ARBA" id="ARBA00012073"/>
    </source>
</evidence>
<dbReference type="InterPro" id="IPR001263">
    <property type="entry name" value="PI3K_accessory_dom"/>
</dbReference>
<dbReference type="PROSITE" id="PS50290">
    <property type="entry name" value="PI3_4_KINASE_3"/>
    <property type="match status" value="1"/>
</dbReference>
<dbReference type="SMART" id="SM00146">
    <property type="entry name" value="PI3Kc"/>
    <property type="match status" value="1"/>
</dbReference>
<dbReference type="AlphaFoldDB" id="A0A7R9KFF6"/>
<dbReference type="InterPro" id="IPR011009">
    <property type="entry name" value="Kinase-like_dom_sf"/>
</dbReference>
<evidence type="ECO:0000256" key="4">
    <source>
        <dbReference type="ARBA" id="ARBA00022741"/>
    </source>
</evidence>
<dbReference type="GO" id="GO:0048015">
    <property type="term" value="P:phosphatidylinositol-mediated signaling"/>
    <property type="evidence" value="ECO:0007669"/>
    <property type="project" value="TreeGrafter"/>
</dbReference>
<feature type="compositionally biased region" description="Basic and acidic residues" evidence="10">
    <location>
        <begin position="430"/>
        <end position="445"/>
    </location>
</feature>
<protein>
    <recommendedName>
        <fullName evidence="2 8">Phosphatidylinositol 3-kinase catalytic subunit type 3</fullName>
        <ecNumber evidence="1 8">2.7.1.137</ecNumber>
    </recommendedName>
</protein>
<dbReference type="PROSITE" id="PS00915">
    <property type="entry name" value="PI3_4_KINASE_1"/>
    <property type="match status" value="1"/>
</dbReference>
<gene>
    <name evidence="14" type="ORF">OSB1V03_LOCUS2253</name>
</gene>
<dbReference type="Pfam" id="PF00792">
    <property type="entry name" value="PI3K_C2"/>
    <property type="match status" value="1"/>
</dbReference>